<feature type="region of interest" description="Disordered" evidence="7">
    <location>
        <begin position="1"/>
        <end position="20"/>
    </location>
</feature>
<dbReference type="Gene3D" id="1.20.5.170">
    <property type="match status" value="1"/>
</dbReference>
<name>A0ABR2YBK1_9CHLO</name>
<dbReference type="EMBL" id="JALJOT010000017">
    <property type="protein sequence ID" value="KAK9901642.1"/>
    <property type="molecule type" value="Genomic_DNA"/>
</dbReference>
<dbReference type="Pfam" id="PF00170">
    <property type="entry name" value="bZIP_1"/>
    <property type="match status" value="1"/>
</dbReference>
<dbReference type="InterPro" id="IPR004827">
    <property type="entry name" value="bZIP"/>
</dbReference>
<evidence type="ECO:0000259" key="8">
    <source>
        <dbReference type="PROSITE" id="PS50217"/>
    </source>
</evidence>
<evidence type="ECO:0000256" key="6">
    <source>
        <dbReference type="SAM" id="Coils"/>
    </source>
</evidence>
<accession>A0ABR2YBK1</accession>
<organism evidence="9 10">
    <name type="scientific">Coccomyxa subellipsoidea</name>
    <dbReference type="NCBI Taxonomy" id="248742"/>
    <lineage>
        <taxon>Eukaryota</taxon>
        <taxon>Viridiplantae</taxon>
        <taxon>Chlorophyta</taxon>
        <taxon>core chlorophytes</taxon>
        <taxon>Trebouxiophyceae</taxon>
        <taxon>Trebouxiophyceae incertae sedis</taxon>
        <taxon>Coccomyxaceae</taxon>
        <taxon>Coccomyxa</taxon>
    </lineage>
</organism>
<keyword evidence="10" id="KW-1185">Reference proteome</keyword>
<gene>
    <name evidence="9" type="ORF">WJX75_006226</name>
</gene>
<protein>
    <recommendedName>
        <fullName evidence="8">BZIP domain-containing protein</fullName>
    </recommendedName>
</protein>
<dbReference type="SMART" id="SM00338">
    <property type="entry name" value="BRLZ"/>
    <property type="match status" value="1"/>
</dbReference>
<evidence type="ECO:0000256" key="1">
    <source>
        <dbReference type="ARBA" id="ARBA00004123"/>
    </source>
</evidence>
<keyword evidence="4" id="KW-0804">Transcription</keyword>
<evidence type="ECO:0000256" key="2">
    <source>
        <dbReference type="ARBA" id="ARBA00023015"/>
    </source>
</evidence>
<dbReference type="PROSITE" id="PS00036">
    <property type="entry name" value="BZIP_BASIC"/>
    <property type="match status" value="1"/>
</dbReference>
<keyword evidence="3" id="KW-0238">DNA-binding</keyword>
<proteinExistence type="predicted"/>
<evidence type="ECO:0000256" key="5">
    <source>
        <dbReference type="ARBA" id="ARBA00023242"/>
    </source>
</evidence>
<dbReference type="SUPFAM" id="SSF57959">
    <property type="entry name" value="Leucine zipper domain"/>
    <property type="match status" value="1"/>
</dbReference>
<sequence>MSNTLSVPGSRGGHDARPTPWSKTLCKVSRKRCRHAHTIAMAFLREAEDFLARLPSITLDGMDPLFLQGDPAMAKSHFTEMYPNKADMAAQNCTITTGPQPFPPFDPSAKTGVAKSSTTHYSPNTTLYPHSSLESYSGAEELPGEQEESLQARHSSLPSCQSEAEEEWNLRRSLRNSNSQKHKGPREKRKVGRPIAYCGDPDSPDLTPAERRRIKRRIANRESARRVRARRQDLIEEMAVKADEMEKHNSNLASHATQVESQHQAMLRQMNEYSSRLQATAAQNEALQREIAHLRALVENKGEVVPEETQACPSSCSQSLCNPVNHATSRNYPAACPSGSAGMTYGAAPIGGGQSYSNGMRSAFAMSAELPAEESNRLVDLPMCSAASMDQLLPNVGLTPSMAFPWETTFSTDKAPSFALPVEMF</sequence>
<keyword evidence="6" id="KW-0175">Coiled coil</keyword>
<dbReference type="InterPro" id="IPR045314">
    <property type="entry name" value="bZIP_plant_GBF1"/>
</dbReference>
<feature type="compositionally biased region" description="Polar residues" evidence="7">
    <location>
        <begin position="114"/>
        <end position="135"/>
    </location>
</feature>
<evidence type="ECO:0000256" key="4">
    <source>
        <dbReference type="ARBA" id="ARBA00023163"/>
    </source>
</evidence>
<evidence type="ECO:0000313" key="10">
    <source>
        <dbReference type="Proteomes" id="UP001491310"/>
    </source>
</evidence>
<dbReference type="Proteomes" id="UP001491310">
    <property type="component" value="Unassembled WGS sequence"/>
</dbReference>
<dbReference type="InterPro" id="IPR046347">
    <property type="entry name" value="bZIP_sf"/>
</dbReference>
<dbReference type="PANTHER" id="PTHR46391:SF35">
    <property type="entry name" value="BASIC LEUCINE ZIPPER 34-LIKE ISOFORM X1"/>
    <property type="match status" value="1"/>
</dbReference>
<dbReference type="InterPro" id="IPR052483">
    <property type="entry name" value="bZIP_transcription_regulators"/>
</dbReference>
<feature type="domain" description="BZIP" evidence="8">
    <location>
        <begin position="210"/>
        <end position="273"/>
    </location>
</feature>
<dbReference type="CDD" id="cd14702">
    <property type="entry name" value="bZIP_plant_GBF1"/>
    <property type="match status" value="1"/>
</dbReference>
<evidence type="ECO:0000256" key="7">
    <source>
        <dbReference type="SAM" id="MobiDB-lite"/>
    </source>
</evidence>
<feature type="compositionally biased region" description="Basic residues" evidence="7">
    <location>
        <begin position="180"/>
        <end position="192"/>
    </location>
</feature>
<feature type="compositionally biased region" description="Polar residues" evidence="7">
    <location>
        <begin position="152"/>
        <end position="162"/>
    </location>
</feature>
<dbReference type="PANTHER" id="PTHR46391">
    <property type="entry name" value="BASIC LEUCINE ZIPPER 34"/>
    <property type="match status" value="1"/>
</dbReference>
<keyword evidence="5" id="KW-0539">Nucleus</keyword>
<feature type="coiled-coil region" evidence="6">
    <location>
        <begin position="231"/>
        <end position="304"/>
    </location>
</feature>
<comment type="caution">
    <text evidence="9">The sequence shown here is derived from an EMBL/GenBank/DDBJ whole genome shotgun (WGS) entry which is preliminary data.</text>
</comment>
<evidence type="ECO:0000256" key="3">
    <source>
        <dbReference type="ARBA" id="ARBA00023125"/>
    </source>
</evidence>
<comment type="subcellular location">
    <subcellularLocation>
        <location evidence="1">Nucleus</location>
    </subcellularLocation>
</comment>
<feature type="region of interest" description="Disordered" evidence="7">
    <location>
        <begin position="107"/>
        <end position="208"/>
    </location>
</feature>
<evidence type="ECO:0000313" key="9">
    <source>
        <dbReference type="EMBL" id="KAK9901642.1"/>
    </source>
</evidence>
<dbReference type="PROSITE" id="PS50217">
    <property type="entry name" value="BZIP"/>
    <property type="match status" value="1"/>
</dbReference>
<reference evidence="9 10" key="1">
    <citation type="journal article" date="2024" name="Nat. Commun.">
        <title>Phylogenomics reveals the evolutionary origins of lichenization in chlorophyte algae.</title>
        <authorList>
            <person name="Puginier C."/>
            <person name="Libourel C."/>
            <person name="Otte J."/>
            <person name="Skaloud P."/>
            <person name="Haon M."/>
            <person name="Grisel S."/>
            <person name="Petersen M."/>
            <person name="Berrin J.G."/>
            <person name="Delaux P.M."/>
            <person name="Dal Grande F."/>
            <person name="Keller J."/>
        </authorList>
    </citation>
    <scope>NUCLEOTIDE SEQUENCE [LARGE SCALE GENOMIC DNA]</scope>
    <source>
        <strain evidence="9 10">SAG 216-7</strain>
    </source>
</reference>
<keyword evidence="2" id="KW-0805">Transcription regulation</keyword>